<evidence type="ECO:0000313" key="2">
    <source>
        <dbReference type="Proteomes" id="UP000034507"/>
    </source>
</evidence>
<sequence length="103" mass="11554">MKQNPTVLILNNYATGVPEDKEYVIFGSINRTKWVLNLMQYRGGFLGTAIFNNPGRSTMVKVKQWLTVLGVTPTVQNTITHIITDGLNELEAVFESSENPIKK</sequence>
<dbReference type="EMBL" id="LCBX01000041">
    <property type="protein sequence ID" value="KKS19693.1"/>
    <property type="molecule type" value="Genomic_DNA"/>
</dbReference>
<reference evidence="1 2" key="1">
    <citation type="journal article" date="2015" name="Nature">
        <title>rRNA introns, odd ribosomes, and small enigmatic genomes across a large radiation of phyla.</title>
        <authorList>
            <person name="Brown C.T."/>
            <person name="Hug L.A."/>
            <person name="Thomas B.C."/>
            <person name="Sharon I."/>
            <person name="Castelle C.J."/>
            <person name="Singh A."/>
            <person name="Wilkins M.J."/>
            <person name="Williams K.H."/>
            <person name="Banfield J.F."/>
        </authorList>
    </citation>
    <scope>NUCLEOTIDE SEQUENCE [LARGE SCALE GENOMIC DNA]</scope>
</reference>
<dbReference type="Proteomes" id="UP000034507">
    <property type="component" value="Unassembled WGS sequence"/>
</dbReference>
<protein>
    <submittedName>
        <fullName evidence="1">Uncharacterized protein</fullName>
    </submittedName>
</protein>
<dbReference type="AlphaFoldDB" id="A0A0G1A2Y4"/>
<name>A0A0G1A2Y4_UNCKA</name>
<proteinExistence type="predicted"/>
<gene>
    <name evidence="1" type="ORF">UU77_C0041G0007</name>
</gene>
<organism evidence="1 2">
    <name type="scientific">candidate division WWE3 bacterium GW2011_GWC1_41_7</name>
    <dbReference type="NCBI Taxonomy" id="1619119"/>
    <lineage>
        <taxon>Bacteria</taxon>
        <taxon>Katanobacteria</taxon>
    </lineage>
</organism>
<evidence type="ECO:0000313" key="1">
    <source>
        <dbReference type="EMBL" id="KKS19693.1"/>
    </source>
</evidence>
<comment type="caution">
    <text evidence="1">The sequence shown here is derived from an EMBL/GenBank/DDBJ whole genome shotgun (WGS) entry which is preliminary data.</text>
</comment>
<accession>A0A0G1A2Y4</accession>